<dbReference type="Gene3D" id="1.20.1070.10">
    <property type="entry name" value="Rhodopsin 7-helix transmembrane proteins"/>
    <property type="match status" value="1"/>
</dbReference>
<evidence type="ECO:0000256" key="2">
    <source>
        <dbReference type="ARBA" id="ARBA00010663"/>
    </source>
</evidence>
<comment type="similarity">
    <text evidence="2 12">Belongs to the G-protein coupled receptor 1 family.</text>
</comment>
<feature type="transmembrane region" description="Helical" evidence="14">
    <location>
        <begin position="167"/>
        <end position="191"/>
    </location>
</feature>
<comment type="subcellular location">
    <subcellularLocation>
        <location evidence="1">Cell membrane</location>
        <topology evidence="1">Multi-pass membrane protein</topology>
    </subcellularLocation>
</comment>
<evidence type="ECO:0000256" key="13">
    <source>
        <dbReference type="SAM" id="MobiDB-lite"/>
    </source>
</evidence>
<dbReference type="PRINTS" id="PR01563">
    <property type="entry name" value="G2ARECEPTOR"/>
</dbReference>
<keyword evidence="5 14" id="KW-1133">Transmembrane helix</keyword>
<keyword evidence="6 12" id="KW-0297">G-protein coupled receptor</keyword>
<feature type="compositionally biased region" description="Low complexity" evidence="13">
    <location>
        <begin position="302"/>
        <end position="336"/>
    </location>
</feature>
<dbReference type="PANTHER" id="PTHR24234:SF7">
    <property type="entry name" value="G-PROTEIN COUPLED RECEPTOR 132-RELATED"/>
    <property type="match status" value="1"/>
</dbReference>
<evidence type="ECO:0000259" key="15">
    <source>
        <dbReference type="PROSITE" id="PS50262"/>
    </source>
</evidence>
<feature type="transmembrane region" description="Helical" evidence="14">
    <location>
        <begin position="12"/>
        <end position="35"/>
    </location>
</feature>
<protein>
    <submittedName>
        <fullName evidence="17">Probable G-protein coupled receptor 132</fullName>
    </submittedName>
</protein>
<dbReference type="GO" id="GO:0010972">
    <property type="term" value="P:negative regulation of G2/M transition of mitotic cell cycle"/>
    <property type="evidence" value="ECO:0007669"/>
    <property type="project" value="TreeGrafter"/>
</dbReference>
<evidence type="ECO:0000256" key="3">
    <source>
        <dbReference type="ARBA" id="ARBA00022475"/>
    </source>
</evidence>
<keyword evidence="16" id="KW-1185">Reference proteome</keyword>
<dbReference type="GeneID" id="105986210"/>
<dbReference type="GO" id="GO:0004930">
    <property type="term" value="F:G protein-coupled receptor activity"/>
    <property type="evidence" value="ECO:0007669"/>
    <property type="project" value="UniProtKB-KW"/>
</dbReference>
<reference evidence="17" key="1">
    <citation type="submission" date="2025-08" db="UniProtKB">
        <authorList>
            <consortium name="RefSeq"/>
        </authorList>
    </citation>
    <scope>IDENTIFICATION</scope>
    <source>
        <tissue evidence="17">Kidney</tissue>
    </source>
</reference>
<evidence type="ECO:0000313" key="17">
    <source>
        <dbReference type="RefSeq" id="XP_012872485.1"/>
    </source>
</evidence>
<keyword evidence="10" id="KW-0325">Glycoprotein</keyword>
<feature type="transmembrane region" description="Helical" evidence="14">
    <location>
        <begin position="85"/>
        <end position="106"/>
    </location>
</feature>
<dbReference type="OrthoDB" id="8953154at2759"/>
<keyword evidence="3" id="KW-1003">Cell membrane</keyword>
<dbReference type="PROSITE" id="PS00237">
    <property type="entry name" value="G_PROTEIN_RECEP_F1_1"/>
    <property type="match status" value="1"/>
</dbReference>
<dbReference type="InParanoid" id="A0A1S3F891"/>
<evidence type="ECO:0000256" key="11">
    <source>
        <dbReference type="ARBA" id="ARBA00023224"/>
    </source>
</evidence>
<dbReference type="Proteomes" id="UP000081671">
    <property type="component" value="Unplaced"/>
</dbReference>
<keyword evidence="8" id="KW-1015">Disulfide bond</keyword>
<dbReference type="Pfam" id="PF00001">
    <property type="entry name" value="7tm_1"/>
    <property type="match status" value="1"/>
</dbReference>
<evidence type="ECO:0000256" key="10">
    <source>
        <dbReference type="ARBA" id="ARBA00023180"/>
    </source>
</evidence>
<feature type="region of interest" description="Disordered" evidence="13">
    <location>
        <begin position="302"/>
        <end position="351"/>
    </location>
</feature>
<dbReference type="FunCoup" id="A0A1S3F891">
    <property type="interactions" value="816"/>
</dbReference>
<keyword evidence="7 14" id="KW-0472">Membrane</keyword>
<dbReference type="GO" id="GO:0005886">
    <property type="term" value="C:plasma membrane"/>
    <property type="evidence" value="ECO:0007669"/>
    <property type="project" value="UniProtKB-SubCell"/>
</dbReference>
<dbReference type="PANTHER" id="PTHR24234">
    <property type="entry name" value="LYSOPHOSPHATIDIC ACID RECEPTOR 5/SPHINGOSYLPHOSPHORYLCHOLINE RECEPTOR"/>
    <property type="match status" value="1"/>
</dbReference>
<evidence type="ECO:0000256" key="14">
    <source>
        <dbReference type="SAM" id="Phobius"/>
    </source>
</evidence>
<dbReference type="InterPro" id="IPR017452">
    <property type="entry name" value="GPCR_Rhodpsn_7TM"/>
</dbReference>
<evidence type="ECO:0000256" key="12">
    <source>
        <dbReference type="RuleBase" id="RU000688"/>
    </source>
</evidence>
<evidence type="ECO:0000256" key="8">
    <source>
        <dbReference type="ARBA" id="ARBA00023157"/>
    </source>
</evidence>
<gene>
    <name evidence="17" type="primary">Gpr132</name>
</gene>
<feature type="transmembrane region" description="Helical" evidence="14">
    <location>
        <begin position="212"/>
        <end position="235"/>
    </location>
</feature>
<dbReference type="KEGG" id="dord:105986210"/>
<evidence type="ECO:0000256" key="4">
    <source>
        <dbReference type="ARBA" id="ARBA00022692"/>
    </source>
</evidence>
<dbReference type="FunFam" id="1.20.1070.10:FF:000065">
    <property type="entry name" value="G-protein coupled receptor 4"/>
    <property type="match status" value="1"/>
</dbReference>
<sequence length="351" mass="39012">MCPMPFEDTRMLLVVAYSVVCALGLPANCLTGWLTLLQVLQGSVLSVYLFCLALCELFYISTLPFWVIYIHNQHRWTLGPWACKVVAYIFFCNIYTSILLLCCVSCDRFAAVVYALESRGHRHQRTAAFICGSIFLLVGLVHSPVFQMELVRDSCFEPPQMNGRIAAFHYARFTVGFALPFGIITFTNHRIFRSVQLSEGLSAAQKAKVKHLAISVVAIFLVCFSPYHMVLLVRAAAFSFHRGDRDALCALEGSLYTVTMVFLCLSTVNSVADPVIYVLATDHSKQEVSRLCRGWKKWSTGTGTTRLPQTPSSPTTPAQARAVPWPAHPARPQAAPRDSSCSPERLAEESC</sequence>
<evidence type="ECO:0000256" key="1">
    <source>
        <dbReference type="ARBA" id="ARBA00004651"/>
    </source>
</evidence>
<keyword evidence="11 12" id="KW-0807">Transducer</keyword>
<dbReference type="InterPro" id="IPR000276">
    <property type="entry name" value="GPCR_Rhodpsn"/>
</dbReference>
<keyword evidence="9 12" id="KW-0675">Receptor</keyword>
<name>A0A1S3F891_DIPOR</name>
<evidence type="ECO:0000256" key="9">
    <source>
        <dbReference type="ARBA" id="ARBA00023170"/>
    </source>
</evidence>
<dbReference type="GO" id="GO:0000082">
    <property type="term" value="P:G1/S transition of mitotic cell cycle"/>
    <property type="evidence" value="ECO:0007669"/>
    <property type="project" value="TreeGrafter"/>
</dbReference>
<proteinExistence type="inferred from homology"/>
<evidence type="ECO:0000256" key="7">
    <source>
        <dbReference type="ARBA" id="ARBA00023136"/>
    </source>
</evidence>
<feature type="domain" description="G-protein coupled receptors family 1 profile" evidence="15">
    <location>
        <begin position="27"/>
        <end position="277"/>
    </location>
</feature>
<dbReference type="PROSITE" id="PS50262">
    <property type="entry name" value="G_PROTEIN_RECEP_F1_2"/>
    <property type="match status" value="1"/>
</dbReference>
<dbReference type="SUPFAM" id="SSF81321">
    <property type="entry name" value="Family A G protein-coupled receptor-like"/>
    <property type="match status" value="1"/>
</dbReference>
<dbReference type="RefSeq" id="XP_012872485.1">
    <property type="nucleotide sequence ID" value="XM_013017031.1"/>
</dbReference>
<dbReference type="CTD" id="29933"/>
<evidence type="ECO:0000256" key="5">
    <source>
        <dbReference type="ARBA" id="ARBA00022989"/>
    </source>
</evidence>
<dbReference type="InterPro" id="IPR005388">
    <property type="entry name" value="G2A_lysphc_rcpt"/>
</dbReference>
<dbReference type="AlphaFoldDB" id="A0A1S3F891"/>
<dbReference type="PRINTS" id="PR00237">
    <property type="entry name" value="GPCRRHODOPSN"/>
</dbReference>
<feature type="transmembrane region" description="Helical" evidence="14">
    <location>
        <begin position="127"/>
        <end position="147"/>
    </location>
</feature>
<accession>A0A1S3F891</accession>
<feature type="transmembrane region" description="Helical" evidence="14">
    <location>
        <begin position="47"/>
        <end position="70"/>
    </location>
</feature>
<evidence type="ECO:0000256" key="6">
    <source>
        <dbReference type="ARBA" id="ARBA00023040"/>
    </source>
</evidence>
<keyword evidence="4 12" id="KW-0812">Transmembrane</keyword>
<feature type="transmembrane region" description="Helical" evidence="14">
    <location>
        <begin position="255"/>
        <end position="280"/>
    </location>
</feature>
<organism evidence="16 17">
    <name type="scientific">Dipodomys ordii</name>
    <name type="common">Ord's kangaroo rat</name>
    <dbReference type="NCBI Taxonomy" id="10020"/>
    <lineage>
        <taxon>Eukaryota</taxon>
        <taxon>Metazoa</taxon>
        <taxon>Chordata</taxon>
        <taxon>Craniata</taxon>
        <taxon>Vertebrata</taxon>
        <taxon>Euteleostomi</taxon>
        <taxon>Mammalia</taxon>
        <taxon>Eutheria</taxon>
        <taxon>Euarchontoglires</taxon>
        <taxon>Glires</taxon>
        <taxon>Rodentia</taxon>
        <taxon>Castorimorpha</taxon>
        <taxon>Heteromyidae</taxon>
        <taxon>Dipodomyinae</taxon>
        <taxon>Dipodomys</taxon>
    </lineage>
</organism>
<evidence type="ECO:0000313" key="16">
    <source>
        <dbReference type="Proteomes" id="UP000081671"/>
    </source>
</evidence>